<dbReference type="GO" id="GO:0001727">
    <property type="term" value="F:lipid kinase activity"/>
    <property type="evidence" value="ECO:0007669"/>
    <property type="project" value="TreeGrafter"/>
</dbReference>
<comment type="caution">
    <text evidence="2">The sequence shown here is derived from an EMBL/GenBank/DDBJ whole genome shotgun (WGS) entry which is preliminary data.</text>
</comment>
<reference evidence="2 3" key="1">
    <citation type="submission" date="2019-01" db="EMBL/GenBank/DDBJ databases">
        <title>Draft genome sequence of Psathyrella aberdarensis IHI B618.</title>
        <authorList>
            <person name="Buettner E."/>
            <person name="Kellner H."/>
        </authorList>
    </citation>
    <scope>NUCLEOTIDE SEQUENCE [LARGE SCALE GENOMIC DNA]</scope>
    <source>
        <strain evidence="2 3">IHI B618</strain>
    </source>
</reference>
<dbReference type="AlphaFoldDB" id="A0A4Q2D285"/>
<dbReference type="PANTHER" id="PTHR12358">
    <property type="entry name" value="SPHINGOSINE KINASE"/>
    <property type="match status" value="1"/>
</dbReference>
<evidence type="ECO:0000259" key="1">
    <source>
        <dbReference type="PROSITE" id="PS50146"/>
    </source>
</evidence>
<feature type="domain" description="DAGKc" evidence="1">
    <location>
        <begin position="1"/>
        <end position="140"/>
    </location>
</feature>
<dbReference type="Pfam" id="PF00781">
    <property type="entry name" value="DAGK_cat"/>
    <property type="match status" value="1"/>
</dbReference>
<dbReference type="InterPro" id="IPR016064">
    <property type="entry name" value="NAD/diacylglycerol_kinase_sf"/>
</dbReference>
<dbReference type="SUPFAM" id="SSF111331">
    <property type="entry name" value="NAD kinase/diacylglycerol kinase-like"/>
    <property type="match status" value="1"/>
</dbReference>
<accession>A0A4Q2D285</accession>
<dbReference type="InterPro" id="IPR001206">
    <property type="entry name" value="Diacylglycerol_kinase_cat_dom"/>
</dbReference>
<dbReference type="PROSITE" id="PS50146">
    <property type="entry name" value="DAGK"/>
    <property type="match status" value="1"/>
</dbReference>
<dbReference type="Proteomes" id="UP000290288">
    <property type="component" value="Unassembled WGS sequence"/>
</dbReference>
<name>A0A4Q2D285_9AGAR</name>
<dbReference type="GO" id="GO:0016020">
    <property type="term" value="C:membrane"/>
    <property type="evidence" value="ECO:0007669"/>
    <property type="project" value="TreeGrafter"/>
</dbReference>
<dbReference type="OrthoDB" id="336240at2759"/>
<evidence type="ECO:0000313" key="3">
    <source>
        <dbReference type="Proteomes" id="UP000290288"/>
    </source>
</evidence>
<dbReference type="GO" id="GO:0046512">
    <property type="term" value="P:sphingosine biosynthetic process"/>
    <property type="evidence" value="ECO:0007669"/>
    <property type="project" value="TreeGrafter"/>
</dbReference>
<evidence type="ECO:0000313" key="2">
    <source>
        <dbReference type="EMBL" id="RXW12872.1"/>
    </source>
</evidence>
<gene>
    <name evidence="2" type="ORF">EST38_g12981</name>
</gene>
<dbReference type="EMBL" id="SDEE01001091">
    <property type="protein sequence ID" value="RXW12872.1"/>
    <property type="molecule type" value="Genomic_DNA"/>
</dbReference>
<dbReference type="InterPro" id="IPR050187">
    <property type="entry name" value="Lipid_Phosphate_FormReg"/>
</dbReference>
<dbReference type="Gene3D" id="3.40.50.10330">
    <property type="entry name" value="Probable inorganic polyphosphate/atp-NAD kinase, domain 1"/>
    <property type="match status" value="1"/>
</dbReference>
<dbReference type="PANTHER" id="PTHR12358:SF105">
    <property type="entry name" value="DAGKC DOMAIN-CONTAINING PROTEIN"/>
    <property type="match status" value="1"/>
</dbReference>
<sequence>MPLLVIYNPACGDRSAKPFFQEHVLPLLTDQGKKVDLTVETTHEGHAGQVVSEFLRGITGGEPLSVVIGSGDGTVNEVVNELFKDRSGTATVRRIYIALVPCGTANALYSSLFPVPSGEGAAKDIDYRLQSVRAFVSGEGKRVPLSLAATELKSPASSEGGTDTVTKTIVSVVVTSTSLHAAILHSSEALRAEHPGLERFKIAAEQNSTKWFKARARLLPTSPSNTAPEIYDSGSKSFVPASAEGGTVELQGPFAYFLSTINVDRLEPTFRITPLSHSIPPPPNTCDIVVIRPLRDPTLSEDDAAAREQFVAKTWAAMMAAYQEGAHVDLRYDEKGALAPGSQGENLIEYYRCGGWEWHPDSSDEDAHLVCSDGAINVIEPNGWAECRASTSSEDRPTFEIYVA</sequence>
<dbReference type="InterPro" id="IPR017438">
    <property type="entry name" value="ATP-NAD_kinase_N"/>
</dbReference>
<organism evidence="2 3">
    <name type="scientific">Candolleomyces aberdarensis</name>
    <dbReference type="NCBI Taxonomy" id="2316362"/>
    <lineage>
        <taxon>Eukaryota</taxon>
        <taxon>Fungi</taxon>
        <taxon>Dikarya</taxon>
        <taxon>Basidiomycota</taxon>
        <taxon>Agaricomycotina</taxon>
        <taxon>Agaricomycetes</taxon>
        <taxon>Agaricomycetidae</taxon>
        <taxon>Agaricales</taxon>
        <taxon>Agaricineae</taxon>
        <taxon>Psathyrellaceae</taxon>
        <taxon>Candolleomyces</taxon>
    </lineage>
</organism>
<dbReference type="GO" id="GO:0005737">
    <property type="term" value="C:cytoplasm"/>
    <property type="evidence" value="ECO:0007669"/>
    <property type="project" value="TreeGrafter"/>
</dbReference>
<keyword evidence="3" id="KW-1185">Reference proteome</keyword>
<protein>
    <recommendedName>
        <fullName evidence="1">DAGKc domain-containing protein</fullName>
    </recommendedName>
</protein>
<dbReference type="STRING" id="2316362.A0A4Q2D285"/>
<proteinExistence type="predicted"/>